<dbReference type="Pfam" id="PF13305">
    <property type="entry name" value="TetR_C_33"/>
    <property type="match status" value="1"/>
</dbReference>
<dbReference type="InterPro" id="IPR009057">
    <property type="entry name" value="Homeodomain-like_sf"/>
</dbReference>
<dbReference type="Pfam" id="PF00440">
    <property type="entry name" value="TetR_N"/>
    <property type="match status" value="1"/>
</dbReference>
<dbReference type="InterPro" id="IPR050624">
    <property type="entry name" value="HTH-type_Tx_Regulator"/>
</dbReference>
<sequence>MTEDGKSDKKKAGTYHHGNLRTALILETEQMLTANELDNITLHELGKRLGVARSAPYRHFASKNELLCEVATRAFTRLTEQDRAIRLETTLNPIERVRKLAHHYYHFAINNPDYYRLMYRENLVGDNASAELTAAREENFAEFVWLLEECQQAGLIETADLETQALFCWAPFHGICSLIIDQHLPEEMFTSTLDWHIDAVLRGLGFKHQ</sequence>
<feature type="DNA-binding region" description="H-T-H motif" evidence="4">
    <location>
        <begin position="41"/>
        <end position="60"/>
    </location>
</feature>
<keyword evidence="1" id="KW-0805">Transcription regulation</keyword>
<dbReference type="PANTHER" id="PTHR43479">
    <property type="entry name" value="ACREF/ENVCD OPERON REPRESSOR-RELATED"/>
    <property type="match status" value="1"/>
</dbReference>
<keyword evidence="2 4" id="KW-0238">DNA-binding</keyword>
<keyword evidence="7" id="KW-1185">Reference proteome</keyword>
<proteinExistence type="predicted"/>
<evidence type="ECO:0000313" key="6">
    <source>
        <dbReference type="EMBL" id="SEB07061.1"/>
    </source>
</evidence>
<keyword evidence="3" id="KW-0804">Transcription</keyword>
<dbReference type="PROSITE" id="PS50977">
    <property type="entry name" value="HTH_TETR_2"/>
    <property type="match status" value="1"/>
</dbReference>
<evidence type="ECO:0000256" key="4">
    <source>
        <dbReference type="PROSITE-ProRule" id="PRU00335"/>
    </source>
</evidence>
<dbReference type="SUPFAM" id="SSF46689">
    <property type="entry name" value="Homeodomain-like"/>
    <property type="match status" value="1"/>
</dbReference>
<reference evidence="6 7" key="1">
    <citation type="submission" date="2016-10" db="EMBL/GenBank/DDBJ databases">
        <authorList>
            <person name="de Groot N.N."/>
        </authorList>
    </citation>
    <scope>NUCLEOTIDE SEQUENCE [LARGE SCALE GENOMIC DNA]</scope>
    <source>
        <strain evidence="6 7">DSM 21228</strain>
    </source>
</reference>
<dbReference type="OrthoDB" id="5293556at2"/>
<evidence type="ECO:0000259" key="5">
    <source>
        <dbReference type="PROSITE" id="PS50977"/>
    </source>
</evidence>
<dbReference type="EMBL" id="FNQP01000031">
    <property type="protein sequence ID" value="SEB07061.1"/>
    <property type="molecule type" value="Genomic_DNA"/>
</dbReference>
<organism evidence="6 7">
    <name type="scientific">Thiothrix caldifontis</name>
    <dbReference type="NCBI Taxonomy" id="525918"/>
    <lineage>
        <taxon>Bacteria</taxon>
        <taxon>Pseudomonadati</taxon>
        <taxon>Pseudomonadota</taxon>
        <taxon>Gammaproteobacteria</taxon>
        <taxon>Thiotrichales</taxon>
        <taxon>Thiotrichaceae</taxon>
        <taxon>Thiothrix</taxon>
    </lineage>
</organism>
<evidence type="ECO:0000313" key="7">
    <source>
        <dbReference type="Proteomes" id="UP000199397"/>
    </source>
</evidence>
<dbReference type="InterPro" id="IPR025996">
    <property type="entry name" value="MT1864/Rv1816-like_C"/>
</dbReference>
<dbReference type="AlphaFoldDB" id="A0A1H4GCP4"/>
<dbReference type="Gene3D" id="1.10.357.10">
    <property type="entry name" value="Tetracycline Repressor, domain 2"/>
    <property type="match status" value="1"/>
</dbReference>
<protein>
    <submittedName>
        <fullName evidence="6">Transcriptional regulator, TetR family</fullName>
    </submittedName>
</protein>
<dbReference type="GO" id="GO:0003677">
    <property type="term" value="F:DNA binding"/>
    <property type="evidence" value="ECO:0007669"/>
    <property type="project" value="UniProtKB-UniRule"/>
</dbReference>
<dbReference type="PANTHER" id="PTHR43479:SF11">
    <property type="entry name" value="ACREF_ENVCD OPERON REPRESSOR-RELATED"/>
    <property type="match status" value="1"/>
</dbReference>
<dbReference type="SUPFAM" id="SSF48498">
    <property type="entry name" value="Tetracyclin repressor-like, C-terminal domain"/>
    <property type="match status" value="1"/>
</dbReference>
<evidence type="ECO:0000256" key="1">
    <source>
        <dbReference type="ARBA" id="ARBA00023015"/>
    </source>
</evidence>
<feature type="domain" description="HTH tetR-type" evidence="5">
    <location>
        <begin position="18"/>
        <end position="78"/>
    </location>
</feature>
<gene>
    <name evidence="6" type="ORF">SAMN05660964_03382</name>
</gene>
<evidence type="ECO:0000256" key="3">
    <source>
        <dbReference type="ARBA" id="ARBA00023163"/>
    </source>
</evidence>
<accession>A0A1H4GCP4</accession>
<dbReference type="InterPro" id="IPR001647">
    <property type="entry name" value="HTH_TetR"/>
</dbReference>
<evidence type="ECO:0000256" key="2">
    <source>
        <dbReference type="ARBA" id="ARBA00023125"/>
    </source>
</evidence>
<dbReference type="InterPro" id="IPR036271">
    <property type="entry name" value="Tet_transcr_reg_TetR-rel_C_sf"/>
</dbReference>
<dbReference type="Proteomes" id="UP000199397">
    <property type="component" value="Unassembled WGS sequence"/>
</dbReference>
<dbReference type="RefSeq" id="WP_093070528.1">
    <property type="nucleotide sequence ID" value="NZ_FNQP01000031.1"/>
</dbReference>
<dbReference type="STRING" id="525918.SAMN05660964_03382"/>
<name>A0A1H4GCP4_9GAMM</name>